<dbReference type="RefSeq" id="WP_014435860.1">
    <property type="nucleotide sequence ID" value="NC_017080.1"/>
</dbReference>
<reference evidence="6 7" key="1">
    <citation type="submission" date="2012-02" db="EMBL/GenBank/DDBJ databases">
        <title>Complete genome sequence of Phycisphaera mikurensis NBRC 102666.</title>
        <authorList>
            <person name="Ankai A."/>
            <person name="Hosoyama A."/>
            <person name="Terui Y."/>
            <person name="Sekine M."/>
            <person name="Fukai R."/>
            <person name="Kato Y."/>
            <person name="Nakamura S."/>
            <person name="Yamada-Narita S."/>
            <person name="Kawakoshi A."/>
            <person name="Fukunaga Y."/>
            <person name="Yamazaki S."/>
            <person name="Fujita N."/>
        </authorList>
    </citation>
    <scope>NUCLEOTIDE SEQUENCE [LARGE SCALE GENOMIC DNA]</scope>
    <source>
        <strain evidence="7">NBRC 102666 / KCTC 22515 / FYK2301M01</strain>
    </source>
</reference>
<dbReference type="PROSITE" id="PS00143">
    <property type="entry name" value="INSULINASE"/>
    <property type="match status" value="1"/>
</dbReference>
<dbReference type="OrthoDB" id="9811314at2"/>
<dbReference type="Pfam" id="PF05193">
    <property type="entry name" value="Peptidase_M16_C"/>
    <property type="match status" value="1"/>
</dbReference>
<dbReference type="AlphaFoldDB" id="I0IBK2"/>
<protein>
    <submittedName>
        <fullName evidence="6">Putative M16 family peptidase</fullName>
    </submittedName>
</protein>
<dbReference type="EMBL" id="AP012338">
    <property type="protein sequence ID" value="BAM02640.1"/>
    <property type="molecule type" value="Genomic_DNA"/>
</dbReference>
<evidence type="ECO:0000259" key="5">
    <source>
        <dbReference type="Pfam" id="PF05193"/>
    </source>
</evidence>
<dbReference type="InterPro" id="IPR001431">
    <property type="entry name" value="Pept_M16_Zn_BS"/>
</dbReference>
<dbReference type="Pfam" id="PF00675">
    <property type="entry name" value="Peptidase_M16"/>
    <property type="match status" value="1"/>
</dbReference>
<dbReference type="GO" id="GO:0006508">
    <property type="term" value="P:proteolysis"/>
    <property type="evidence" value="ECO:0007669"/>
    <property type="project" value="InterPro"/>
</dbReference>
<proteinExistence type="inferred from homology"/>
<evidence type="ECO:0000256" key="2">
    <source>
        <dbReference type="ARBA" id="ARBA00007261"/>
    </source>
</evidence>
<dbReference type="STRING" id="1142394.PSMK_04810"/>
<dbReference type="HOGENOM" id="CLU_009902_3_3_0"/>
<evidence type="ECO:0000256" key="1">
    <source>
        <dbReference type="ARBA" id="ARBA00001947"/>
    </source>
</evidence>
<sequence>MSAGSGVLYRRATLPNGLRVVAEIDPGAHTAAVGYFVNTGARDEDAAAMGVSHFLEHMMFKGTAEKSADEVNQAFDDFGADYNAFTSHERTVYYAHVLPEFLEPATDLLGEILRPSLRGADFDVEKKVILEEIGMYDDRPEWVLQDRLLERHFAHAGPGGRLHGGGFRVLGTAQTVGALTPERMRAYFDRRYSPGNVAVAAAGNLDFDRLVGQVAARCGGWPAVDTARDLSAPALPAGVRRFADTDADLSRHYLGLICPGPAASDPRRHAAAVLAVLLGDSDNSRLHWALVDPGLADEASASFQAADGRSGDPAGSFMAWATCDPGRAAEVEAKLLETVDGVVAAPDFSEADVAAAVNKAATGLTLLAERPAGRMHRLGSQLLALGENHGLDEQLAALRAVTPDAIASLVADFPWDPRTVAVLGPNG</sequence>
<dbReference type="GO" id="GO:0046872">
    <property type="term" value="F:metal ion binding"/>
    <property type="evidence" value="ECO:0007669"/>
    <property type="project" value="InterPro"/>
</dbReference>
<evidence type="ECO:0000256" key="3">
    <source>
        <dbReference type="RuleBase" id="RU004447"/>
    </source>
</evidence>
<dbReference type="Proteomes" id="UP000007881">
    <property type="component" value="Chromosome"/>
</dbReference>
<dbReference type="KEGG" id="phm:PSMK_04810"/>
<comment type="cofactor">
    <cofactor evidence="1">
        <name>Zn(2+)</name>
        <dbReference type="ChEBI" id="CHEBI:29105"/>
    </cofactor>
</comment>
<feature type="domain" description="Peptidase M16 C-terminal" evidence="5">
    <location>
        <begin position="179"/>
        <end position="358"/>
    </location>
</feature>
<organism evidence="6 7">
    <name type="scientific">Phycisphaera mikurensis (strain NBRC 102666 / KCTC 22515 / FYK2301M01)</name>
    <dbReference type="NCBI Taxonomy" id="1142394"/>
    <lineage>
        <taxon>Bacteria</taxon>
        <taxon>Pseudomonadati</taxon>
        <taxon>Planctomycetota</taxon>
        <taxon>Phycisphaerae</taxon>
        <taxon>Phycisphaerales</taxon>
        <taxon>Phycisphaeraceae</taxon>
        <taxon>Phycisphaera</taxon>
    </lineage>
</organism>
<dbReference type="SUPFAM" id="SSF63411">
    <property type="entry name" value="LuxS/MPP-like metallohydrolase"/>
    <property type="match status" value="2"/>
</dbReference>
<dbReference type="GO" id="GO:0004222">
    <property type="term" value="F:metalloendopeptidase activity"/>
    <property type="evidence" value="ECO:0007669"/>
    <property type="project" value="InterPro"/>
</dbReference>
<dbReference type="InterPro" id="IPR050361">
    <property type="entry name" value="MPP/UQCRC_Complex"/>
</dbReference>
<evidence type="ECO:0000313" key="7">
    <source>
        <dbReference type="Proteomes" id="UP000007881"/>
    </source>
</evidence>
<dbReference type="PANTHER" id="PTHR11851">
    <property type="entry name" value="METALLOPROTEASE"/>
    <property type="match status" value="1"/>
</dbReference>
<evidence type="ECO:0000313" key="6">
    <source>
        <dbReference type="EMBL" id="BAM02640.1"/>
    </source>
</evidence>
<dbReference type="PANTHER" id="PTHR11851:SF49">
    <property type="entry name" value="MITOCHONDRIAL-PROCESSING PEPTIDASE SUBUNIT ALPHA"/>
    <property type="match status" value="1"/>
</dbReference>
<gene>
    <name evidence="6" type="ordered locus">PSMK_04810</name>
</gene>
<dbReference type="InterPro" id="IPR011249">
    <property type="entry name" value="Metalloenz_LuxS/M16"/>
</dbReference>
<evidence type="ECO:0000259" key="4">
    <source>
        <dbReference type="Pfam" id="PF00675"/>
    </source>
</evidence>
<feature type="domain" description="Peptidase M16 N-terminal" evidence="4">
    <location>
        <begin position="19"/>
        <end position="155"/>
    </location>
</feature>
<accession>I0IBK2</accession>
<keyword evidence="7" id="KW-1185">Reference proteome</keyword>
<name>I0IBK2_PHYMF</name>
<dbReference type="eggNOG" id="COG0612">
    <property type="taxonomic scope" value="Bacteria"/>
</dbReference>
<comment type="similarity">
    <text evidence="2 3">Belongs to the peptidase M16 family.</text>
</comment>
<dbReference type="InterPro" id="IPR007863">
    <property type="entry name" value="Peptidase_M16_C"/>
</dbReference>
<dbReference type="InterPro" id="IPR011765">
    <property type="entry name" value="Pept_M16_N"/>
</dbReference>
<dbReference type="Gene3D" id="3.30.830.10">
    <property type="entry name" value="Metalloenzyme, LuxS/M16 peptidase-like"/>
    <property type="match status" value="2"/>
</dbReference>